<dbReference type="GO" id="GO:0005524">
    <property type="term" value="F:ATP binding"/>
    <property type="evidence" value="ECO:0007669"/>
    <property type="project" value="UniProtKB-UniRule"/>
</dbReference>
<reference evidence="4" key="1">
    <citation type="submission" date="2015-10" db="EMBL/GenBank/DDBJ databases">
        <authorList>
            <person name="Regsiter A."/>
            <person name="william w."/>
        </authorList>
    </citation>
    <scope>NUCLEOTIDE SEQUENCE</scope>
    <source>
        <strain evidence="4">Montdore</strain>
    </source>
</reference>
<evidence type="ECO:0000259" key="3">
    <source>
        <dbReference type="PROSITE" id="PS50975"/>
    </source>
</evidence>
<dbReference type="PROSITE" id="PS50975">
    <property type="entry name" value="ATP_GRASP"/>
    <property type="match status" value="1"/>
</dbReference>
<keyword evidence="5" id="KW-1185">Reference proteome</keyword>
<dbReference type="AlphaFoldDB" id="A0A292PUC9"/>
<dbReference type="InterPro" id="IPR011761">
    <property type="entry name" value="ATP-grasp"/>
</dbReference>
<feature type="transmembrane region" description="Helical" evidence="2">
    <location>
        <begin position="21"/>
        <end position="41"/>
    </location>
</feature>
<keyword evidence="2" id="KW-1133">Transmembrane helix</keyword>
<gene>
    <name evidence="4" type="ORF">GSTUAT00005832001</name>
</gene>
<keyword evidence="1" id="KW-0067">ATP-binding</keyword>
<evidence type="ECO:0000256" key="2">
    <source>
        <dbReference type="SAM" id="Phobius"/>
    </source>
</evidence>
<keyword evidence="2" id="KW-0472">Membrane</keyword>
<feature type="domain" description="ATP-grasp" evidence="3">
    <location>
        <begin position="187"/>
        <end position="382"/>
    </location>
</feature>
<dbReference type="Gene3D" id="3.40.50.20">
    <property type="match status" value="1"/>
</dbReference>
<dbReference type="SUPFAM" id="SSF56059">
    <property type="entry name" value="Glutathione synthetase ATP-binding domain-like"/>
    <property type="match status" value="1"/>
</dbReference>
<protein>
    <recommendedName>
        <fullName evidence="3">ATP-grasp domain-containing protein</fullName>
    </recommendedName>
</protein>
<keyword evidence="1" id="KW-0547">Nucleotide-binding</keyword>
<accession>A0A292PUC9</accession>
<sequence>MPLALLTSRSLAAHIFKNLSLILLSNLFLPISTLVFLLSLLKECIRPSTGAAVLPPGRRKTVMINSLAMTKGLSLARSFYLAGHRVIGIDVARGGAISSGRFSRALDAYYLVDSPVSEEGGGQQRYEDALLDIIKRESVDMWICVSDEASTVEDAVAAERIRWETGCVVFQSLPETCRTLHHKHLFTQHTDKIGLDTPETVCVTSQDEALRFIKAKVLNGKKYTLKSITLDDAARQNMTLFPRPTEEESRAYLSELPISADNPWLFQEHITGRKFCTHAVVSNGQLGAFVGCQSSESLMCCQGLEAYSKYALKLQELTQRYVKSLENGCLTGQVSLDVLISEGKDGELRPFPTRCNPRTHTAVVLFEDAPEQLCRAYLSLLEPASEEQNGVSSVRYFVPDLSQVEGYYWFGHDLVTLVFLPLMEGERVAEALREFFTHLLWWRDATFRTWDPVPFWWLYHVYLPTLFWQFLVSGTKWSRVNVSTTRVSRM</sequence>
<keyword evidence="2" id="KW-0812">Transmembrane</keyword>
<evidence type="ECO:0000313" key="4">
    <source>
        <dbReference type="EMBL" id="CUS10067.1"/>
    </source>
</evidence>
<dbReference type="GO" id="GO:0046872">
    <property type="term" value="F:metal ion binding"/>
    <property type="evidence" value="ECO:0007669"/>
    <property type="project" value="InterPro"/>
</dbReference>
<dbReference type="EMBL" id="LN891058">
    <property type="protein sequence ID" value="CUS10067.1"/>
    <property type="molecule type" value="Genomic_DNA"/>
</dbReference>
<name>A0A292PUC9_9PEZI</name>
<proteinExistence type="predicted"/>
<evidence type="ECO:0000256" key="1">
    <source>
        <dbReference type="PROSITE-ProRule" id="PRU00409"/>
    </source>
</evidence>
<evidence type="ECO:0000313" key="5">
    <source>
        <dbReference type="Proteomes" id="UP001412239"/>
    </source>
</evidence>
<dbReference type="Proteomes" id="UP001412239">
    <property type="component" value="Unassembled WGS sequence"/>
</dbReference>
<organism evidence="4 5">
    <name type="scientific">Tuber aestivum</name>
    <name type="common">summer truffle</name>
    <dbReference type="NCBI Taxonomy" id="59557"/>
    <lineage>
        <taxon>Eukaryota</taxon>
        <taxon>Fungi</taxon>
        <taxon>Dikarya</taxon>
        <taxon>Ascomycota</taxon>
        <taxon>Pezizomycotina</taxon>
        <taxon>Pezizomycetes</taxon>
        <taxon>Pezizales</taxon>
        <taxon>Tuberaceae</taxon>
        <taxon>Tuber</taxon>
    </lineage>
</organism>